<accession>A0A8J7YA94</accession>
<dbReference type="EMBL" id="RKLQ01000001">
    <property type="protein sequence ID" value="MBX0302340.1"/>
    <property type="molecule type" value="Genomic_DNA"/>
</dbReference>
<organism evidence="1 2">
    <name type="scientific">Haloarcula salinisoli</name>
    <dbReference type="NCBI Taxonomy" id="2487746"/>
    <lineage>
        <taxon>Archaea</taxon>
        <taxon>Methanobacteriati</taxon>
        <taxon>Methanobacteriota</taxon>
        <taxon>Stenosarchaea group</taxon>
        <taxon>Halobacteria</taxon>
        <taxon>Halobacteriales</taxon>
        <taxon>Haloarculaceae</taxon>
        <taxon>Haloarcula</taxon>
    </lineage>
</organism>
<dbReference type="AlphaFoldDB" id="A0A8J7YA94"/>
<protein>
    <submittedName>
        <fullName evidence="1">Recombinase RecA</fullName>
    </submittedName>
</protein>
<dbReference type="Pfam" id="PF24336">
    <property type="entry name" value="DUF7504"/>
    <property type="match status" value="1"/>
</dbReference>
<evidence type="ECO:0000313" key="1">
    <source>
        <dbReference type="EMBL" id="MBX0302340.1"/>
    </source>
</evidence>
<dbReference type="InterPro" id="IPR055927">
    <property type="entry name" value="DUF7504"/>
</dbReference>
<comment type="caution">
    <text evidence="1">The sequence shown here is derived from an EMBL/GenBank/DDBJ whole genome shotgun (WGS) entry which is preliminary data.</text>
</comment>
<dbReference type="Gene3D" id="3.40.50.300">
    <property type="entry name" value="P-loop containing nucleotide triphosphate hydrolases"/>
    <property type="match status" value="1"/>
</dbReference>
<gene>
    <name evidence="1" type="ORF">EGD98_01510</name>
</gene>
<dbReference type="RefSeq" id="WP_220586580.1">
    <property type="nucleotide sequence ID" value="NZ_RKLQ01000001.1"/>
</dbReference>
<evidence type="ECO:0000313" key="2">
    <source>
        <dbReference type="Proteomes" id="UP000783863"/>
    </source>
</evidence>
<dbReference type="Proteomes" id="UP000783863">
    <property type="component" value="Unassembled WGS sequence"/>
</dbReference>
<proteinExistence type="predicted"/>
<dbReference type="InterPro" id="IPR027417">
    <property type="entry name" value="P-loop_NTPase"/>
</dbReference>
<sequence>MSKWLTLADDAEIPLDAADIDPGTSVLVAGPAMTGKRDLMLDIVQGSKESVGCLVTTKKSASRVRSWFDSVVADADDWSLTIVDCVGTSGVFGEPTGTDVVRVSSPRDMTGIGIKLTGFLQRQHAAGTTDPRIGFHSLSTLLMYTDLGTVYRFSHVINSRISTAGAVGAVTLDTTSRNADAVETLSGVFDALVEVETDDSGRKLRVKGDAFGPSSWTYFG</sequence>
<name>A0A8J7YA94_9EURY</name>
<keyword evidence="2" id="KW-1185">Reference proteome</keyword>
<reference evidence="1" key="1">
    <citation type="submission" date="2021-06" db="EMBL/GenBank/DDBJ databases">
        <title>Halomicroarcula sp. F24A a new haloarchaeum isolated from saline soil.</title>
        <authorList>
            <person name="Duran-Viseras A."/>
            <person name="Sanchez-Porro C."/>
            <person name="Ventosa A."/>
        </authorList>
    </citation>
    <scope>NUCLEOTIDE SEQUENCE</scope>
    <source>
        <strain evidence="1">F24A</strain>
    </source>
</reference>